<feature type="compositionally biased region" description="Acidic residues" evidence="2">
    <location>
        <begin position="11"/>
        <end position="23"/>
    </location>
</feature>
<sequence>MFAKKRKVEEPPESPADDSDEFEPLPFIGRASVDALFKEADEALAAIEQSAKQMRKKLRQQAKTIKDLITTNAAQPSVTGPLSEEIEVNVGGTVLCVPRKPLLLPGVSESIIAYLLLYHLDGLPKDKDGRPFLDADPVYLEWLFNEITDVGVADAQGESHEIVLTPPHDTDSSSVSWHHLLFATKTGLDVDRPTDPPPHNDDDDHMEVDNQQQQQQQAGEAASEEKGEPAGEQEGASDHMAALKSSTASLDASLGRLGETVSTTEATLASIGTDKRLYRTFHSGAPVSSIRPDHFMKVTDFARRRRIAPPGTLVRPPTSTRTKQIRTDTEMYGLKYEPFFSGLAGGNLVIETAEEWGEVLKMTGKTSPMASLLYKGSRDTYAFPKMLECVEGKSGLLFAIKHGRTHRFGCFIDGPLTPPADPTQTNIYKVPVFFFSLSGAYETPTKIEIPEERQRVTVAGTQGAVTYRNGEPLANICIARGYLWLGLAVPGPAAYLSRCYQGMEKECLSEGYRGRRGSYGTLAQFMNFTCTEMEIWQIATG</sequence>
<protein>
    <recommendedName>
        <fullName evidence="3">TLDc domain-containing protein</fullName>
    </recommendedName>
</protein>
<feature type="coiled-coil region" evidence="1">
    <location>
        <begin position="37"/>
        <end position="64"/>
    </location>
</feature>
<organism evidence="4 5">
    <name type="scientific">Vitrella brassicaformis (strain CCMP3155)</name>
    <dbReference type="NCBI Taxonomy" id="1169540"/>
    <lineage>
        <taxon>Eukaryota</taxon>
        <taxon>Sar</taxon>
        <taxon>Alveolata</taxon>
        <taxon>Colpodellida</taxon>
        <taxon>Vitrellaceae</taxon>
        <taxon>Vitrella</taxon>
    </lineage>
</organism>
<feature type="region of interest" description="Disordered" evidence="2">
    <location>
        <begin position="1"/>
        <end position="24"/>
    </location>
</feature>
<gene>
    <name evidence="4" type="ORF">Vbra_20829</name>
</gene>
<evidence type="ECO:0000256" key="2">
    <source>
        <dbReference type="SAM" id="MobiDB-lite"/>
    </source>
</evidence>
<proteinExistence type="predicted"/>
<accession>A0A0G4EU64</accession>
<evidence type="ECO:0000313" key="4">
    <source>
        <dbReference type="EMBL" id="CEM01625.1"/>
    </source>
</evidence>
<dbReference type="Proteomes" id="UP000041254">
    <property type="component" value="Unassembled WGS sequence"/>
</dbReference>
<evidence type="ECO:0000259" key="3">
    <source>
        <dbReference type="Pfam" id="PF07534"/>
    </source>
</evidence>
<reference evidence="4 5" key="1">
    <citation type="submission" date="2014-11" db="EMBL/GenBank/DDBJ databases">
        <authorList>
            <person name="Zhu J."/>
            <person name="Qi W."/>
            <person name="Song R."/>
        </authorList>
    </citation>
    <scope>NUCLEOTIDE SEQUENCE [LARGE SCALE GENOMIC DNA]</scope>
</reference>
<dbReference type="InterPro" id="IPR006571">
    <property type="entry name" value="TLDc_dom"/>
</dbReference>
<name>A0A0G4EU64_VITBC</name>
<dbReference type="AlphaFoldDB" id="A0A0G4EU64"/>
<feature type="compositionally biased region" description="Basic and acidic residues" evidence="2">
    <location>
        <begin position="188"/>
        <end position="202"/>
    </location>
</feature>
<dbReference type="EMBL" id="CDMY01000306">
    <property type="protein sequence ID" value="CEM01625.1"/>
    <property type="molecule type" value="Genomic_DNA"/>
</dbReference>
<dbReference type="VEuPathDB" id="CryptoDB:Vbra_20829"/>
<dbReference type="Pfam" id="PF07534">
    <property type="entry name" value="TLD"/>
    <property type="match status" value="1"/>
</dbReference>
<evidence type="ECO:0000256" key="1">
    <source>
        <dbReference type="SAM" id="Coils"/>
    </source>
</evidence>
<dbReference type="PhylomeDB" id="A0A0G4EU64"/>
<feature type="domain" description="TLDc" evidence="3">
    <location>
        <begin position="365"/>
        <end position="538"/>
    </location>
</feature>
<keyword evidence="5" id="KW-1185">Reference proteome</keyword>
<evidence type="ECO:0000313" key="5">
    <source>
        <dbReference type="Proteomes" id="UP000041254"/>
    </source>
</evidence>
<dbReference type="InParanoid" id="A0A0G4EU64"/>
<feature type="region of interest" description="Disordered" evidence="2">
    <location>
        <begin position="187"/>
        <end position="239"/>
    </location>
</feature>
<keyword evidence="1" id="KW-0175">Coiled coil</keyword>